<sequence>MGIVLGVPTPDTAPHHATSTRLFTAGLLGVVIDRPATTADLDDARLVDWGYAHVKSIGATCTDGLGGLTDSTFNDVLKVSHRGGGAVGLYGNGTYRRDATTDEARTLDVFGTWGLNFIQRLASQLP</sequence>
<dbReference type="EMBL" id="PYXZ01000005">
    <property type="protein sequence ID" value="PUA80515.1"/>
    <property type="molecule type" value="Genomic_DNA"/>
</dbReference>
<comment type="caution">
    <text evidence="1">The sequence shown here is derived from an EMBL/GenBank/DDBJ whole genome shotgun (WGS) entry which is preliminary data.</text>
</comment>
<accession>A0A2R7YVW4</accession>
<keyword evidence="2" id="KW-1185">Reference proteome</keyword>
<proteinExistence type="predicted"/>
<name>A0A2R7YVW4_9ACTN</name>
<evidence type="ECO:0000313" key="2">
    <source>
        <dbReference type="Proteomes" id="UP000244867"/>
    </source>
</evidence>
<organism evidence="1 2">
    <name type="scientific">Nocardioides currus</name>
    <dbReference type="NCBI Taxonomy" id="2133958"/>
    <lineage>
        <taxon>Bacteria</taxon>
        <taxon>Bacillati</taxon>
        <taxon>Actinomycetota</taxon>
        <taxon>Actinomycetes</taxon>
        <taxon>Propionibacteriales</taxon>
        <taxon>Nocardioidaceae</taxon>
        <taxon>Nocardioides</taxon>
    </lineage>
</organism>
<protein>
    <submittedName>
        <fullName evidence="1">Uncharacterized protein</fullName>
    </submittedName>
</protein>
<reference evidence="1 2" key="1">
    <citation type="submission" date="2018-03" db="EMBL/GenBank/DDBJ databases">
        <authorList>
            <person name="Keele B.F."/>
        </authorList>
    </citation>
    <scope>NUCLEOTIDE SEQUENCE [LARGE SCALE GENOMIC DNA]</scope>
    <source>
        <strain evidence="1 2">IB-3</strain>
    </source>
</reference>
<evidence type="ECO:0000313" key="1">
    <source>
        <dbReference type="EMBL" id="PUA80515.1"/>
    </source>
</evidence>
<dbReference type="Proteomes" id="UP000244867">
    <property type="component" value="Unassembled WGS sequence"/>
</dbReference>
<dbReference type="AlphaFoldDB" id="A0A2R7YVW4"/>
<gene>
    <name evidence="1" type="ORF">C7S10_12120</name>
</gene>